<evidence type="ECO:0000256" key="4">
    <source>
        <dbReference type="ARBA" id="ARBA00022729"/>
    </source>
</evidence>
<sequence>MPGPFLRSCLSACLLLAASLVPAAARAQAEPAPGPSFDLEIRAPAPAKDLLERHLDLRRYREVPDLDEAELARLAMLAERDARELLGTLGYFTPTVTIRREAGTRPRLVVEVALGEKTVVGAVDIGFDGAIATATDADTVRQREGIRSGWGLPTGQGFTQGGWDDAKAQALRRLAAKRFLAGRISESLADVDAATHRVGLGLKLDSGPVFRLGQQQVTGVERYDPRLVPRFARLAPGSEYDRDQLVQAQLRLTGSGYYDSAFIFVDPEADPAAVPVQITVREAKLQKVVLGAGITTDAGPRLSLEHTHNRVPGIGWRATTSLQLDRKVPYLQSEWTAIPDESGWRWSVLGRAERLEDGDLVTQGRRLRFGRFRSQDHIDRNVYLQYDSASVTSATGLPLSSAESGAGSALSMNYVWTGRYFDSLPTASSGFGVGVELGGGLTLGSDRAPFQRTLVRWLWLRPLTRGRLQLRAEGGAVLARPSAQLPATQLFRTGGDTTVRGYGFRDIGVALPNGDVGPGRYLAVGSVEWQRPIRRGGVDSEFDSLLFVDAGAVANRVSELRAVVGVGTGVRWRSPIGPVQGAIAYGLKPRKLRLHLSVGFQF</sequence>
<protein>
    <submittedName>
        <fullName evidence="9">Autotransporter assembly complex family protein</fullName>
    </submittedName>
</protein>
<comment type="subcellular location">
    <subcellularLocation>
        <location evidence="1">Membrane</location>
    </subcellularLocation>
</comment>
<dbReference type="InterPro" id="IPR000184">
    <property type="entry name" value="Bac_surfAg_D15"/>
</dbReference>
<evidence type="ECO:0000256" key="5">
    <source>
        <dbReference type="ARBA" id="ARBA00023136"/>
    </source>
</evidence>
<dbReference type="Gene3D" id="2.40.160.50">
    <property type="entry name" value="membrane protein fhac: a member of the omp85/tpsb transporter family"/>
    <property type="match status" value="1"/>
</dbReference>
<keyword evidence="3" id="KW-0812">Transmembrane</keyword>
<evidence type="ECO:0000256" key="2">
    <source>
        <dbReference type="ARBA" id="ARBA00022452"/>
    </source>
</evidence>
<dbReference type="InterPro" id="IPR039910">
    <property type="entry name" value="D15-like"/>
</dbReference>
<dbReference type="Gene3D" id="3.10.20.310">
    <property type="entry name" value="membrane protein fhac"/>
    <property type="match status" value="1"/>
</dbReference>
<feature type="signal peptide" evidence="7">
    <location>
        <begin position="1"/>
        <end position="23"/>
    </location>
</feature>
<evidence type="ECO:0000313" key="9">
    <source>
        <dbReference type="EMBL" id="MFC5498027.1"/>
    </source>
</evidence>
<comment type="caution">
    <text evidence="9">The sequence shown here is derived from an EMBL/GenBank/DDBJ whole genome shotgun (WGS) entry which is preliminary data.</text>
</comment>
<keyword evidence="4 7" id="KW-0732">Signal</keyword>
<keyword evidence="10" id="KW-1185">Reference proteome</keyword>
<evidence type="ECO:0000256" key="1">
    <source>
        <dbReference type="ARBA" id="ARBA00004370"/>
    </source>
</evidence>
<evidence type="ECO:0000259" key="8">
    <source>
        <dbReference type="Pfam" id="PF01103"/>
    </source>
</evidence>
<evidence type="ECO:0000313" key="10">
    <source>
        <dbReference type="Proteomes" id="UP001596037"/>
    </source>
</evidence>
<dbReference type="Pfam" id="PF01103">
    <property type="entry name" value="Omp85"/>
    <property type="match status" value="1"/>
</dbReference>
<feature type="domain" description="Bacterial surface antigen (D15)" evidence="8">
    <location>
        <begin position="361"/>
        <end position="602"/>
    </location>
</feature>
<dbReference type="RefSeq" id="WP_376850094.1">
    <property type="nucleotide sequence ID" value="NZ_JBHSMF010000006.1"/>
</dbReference>
<organism evidence="9 10">
    <name type="scientific">Caenimonas terrae</name>
    <dbReference type="NCBI Taxonomy" id="696074"/>
    <lineage>
        <taxon>Bacteria</taxon>
        <taxon>Pseudomonadati</taxon>
        <taxon>Pseudomonadota</taxon>
        <taxon>Betaproteobacteria</taxon>
        <taxon>Burkholderiales</taxon>
        <taxon>Comamonadaceae</taxon>
        <taxon>Caenimonas</taxon>
    </lineage>
</organism>
<dbReference type="EMBL" id="JBHSMF010000006">
    <property type="protein sequence ID" value="MFC5498027.1"/>
    <property type="molecule type" value="Genomic_DNA"/>
</dbReference>
<evidence type="ECO:0000256" key="3">
    <source>
        <dbReference type="ARBA" id="ARBA00022692"/>
    </source>
</evidence>
<dbReference type="Proteomes" id="UP001596037">
    <property type="component" value="Unassembled WGS sequence"/>
</dbReference>
<accession>A0ABW0NDE0</accession>
<dbReference type="PANTHER" id="PTHR12815">
    <property type="entry name" value="SORTING AND ASSEMBLY MACHINERY SAMM50 PROTEIN FAMILY MEMBER"/>
    <property type="match status" value="1"/>
</dbReference>
<feature type="chain" id="PRO_5045220716" evidence="7">
    <location>
        <begin position="24"/>
        <end position="602"/>
    </location>
</feature>
<reference evidence="10" key="1">
    <citation type="journal article" date="2019" name="Int. J. Syst. Evol. Microbiol.">
        <title>The Global Catalogue of Microorganisms (GCM) 10K type strain sequencing project: providing services to taxonomists for standard genome sequencing and annotation.</title>
        <authorList>
            <consortium name="The Broad Institute Genomics Platform"/>
            <consortium name="The Broad Institute Genome Sequencing Center for Infectious Disease"/>
            <person name="Wu L."/>
            <person name="Ma J."/>
        </authorList>
    </citation>
    <scope>NUCLEOTIDE SEQUENCE [LARGE SCALE GENOMIC DNA]</scope>
    <source>
        <strain evidence="10">CCUG 57401</strain>
    </source>
</reference>
<proteinExistence type="predicted"/>
<keyword evidence="5" id="KW-0472">Membrane</keyword>
<gene>
    <name evidence="9" type="ORF">ACFPOE_10825</name>
</gene>
<dbReference type="PANTHER" id="PTHR12815:SF47">
    <property type="entry name" value="TRANSLOCATION AND ASSEMBLY MODULE SUBUNIT TAMA"/>
    <property type="match status" value="1"/>
</dbReference>
<evidence type="ECO:0000256" key="6">
    <source>
        <dbReference type="ARBA" id="ARBA00023237"/>
    </source>
</evidence>
<keyword evidence="6" id="KW-0998">Cell outer membrane</keyword>
<name>A0ABW0NDE0_9BURK</name>
<keyword evidence="2" id="KW-1134">Transmembrane beta strand</keyword>
<evidence type="ECO:0000256" key="7">
    <source>
        <dbReference type="SAM" id="SignalP"/>
    </source>
</evidence>